<accession>A0A0V1E6S6</accession>
<reference evidence="1 2" key="1">
    <citation type="submission" date="2015-01" db="EMBL/GenBank/DDBJ databases">
        <title>Evolution of Trichinella species and genotypes.</title>
        <authorList>
            <person name="Korhonen P.K."/>
            <person name="Edoardo P."/>
            <person name="Giuseppe L.R."/>
            <person name="Gasser R.B."/>
        </authorList>
    </citation>
    <scope>NUCLEOTIDE SEQUENCE [LARGE SCALE GENOMIC DNA]</scope>
    <source>
        <strain evidence="1">ISS13</strain>
    </source>
</reference>
<proteinExistence type="predicted"/>
<sequence length="149" mass="16254">MWNVSFADGVTIRCQREPVVADSLNQSKHRLGAERAGAERWNRAATSPIQIVYGQAQLQQDVIGSYSPLCNLIGLIVDDSFNSASSGGHAVLDNIPGRNQDAHLEPKLHVNHLNDSWLVVAISGKRMDLKHFRASSPVKLEISLATGCK</sequence>
<evidence type="ECO:0000313" key="1">
    <source>
        <dbReference type="EMBL" id="KRY69352.1"/>
    </source>
</evidence>
<gene>
    <name evidence="1" type="ORF">T4A_13331</name>
</gene>
<dbReference type="Proteomes" id="UP000054632">
    <property type="component" value="Unassembled WGS sequence"/>
</dbReference>
<name>A0A0V1E6S6_TRIPS</name>
<dbReference type="AlphaFoldDB" id="A0A0V1E6S6"/>
<protein>
    <submittedName>
        <fullName evidence="1">Uncharacterized protein</fullName>
    </submittedName>
</protein>
<evidence type="ECO:0000313" key="2">
    <source>
        <dbReference type="Proteomes" id="UP000054632"/>
    </source>
</evidence>
<comment type="caution">
    <text evidence="1">The sequence shown here is derived from an EMBL/GenBank/DDBJ whole genome shotgun (WGS) entry which is preliminary data.</text>
</comment>
<dbReference type="EMBL" id="JYDR01000092">
    <property type="protein sequence ID" value="KRY69352.1"/>
    <property type="molecule type" value="Genomic_DNA"/>
</dbReference>
<organism evidence="1 2">
    <name type="scientific">Trichinella pseudospiralis</name>
    <name type="common">Parasitic roundworm</name>
    <dbReference type="NCBI Taxonomy" id="6337"/>
    <lineage>
        <taxon>Eukaryota</taxon>
        <taxon>Metazoa</taxon>
        <taxon>Ecdysozoa</taxon>
        <taxon>Nematoda</taxon>
        <taxon>Enoplea</taxon>
        <taxon>Dorylaimia</taxon>
        <taxon>Trichinellida</taxon>
        <taxon>Trichinellidae</taxon>
        <taxon>Trichinella</taxon>
    </lineage>
</organism>